<feature type="domain" description="Thioredoxin-like fold" evidence="1">
    <location>
        <begin position="109"/>
        <end position="255"/>
    </location>
</feature>
<dbReference type="eggNOG" id="COG1651">
    <property type="taxonomic scope" value="Bacteria"/>
</dbReference>
<accession>E6X319</accession>
<dbReference type="SUPFAM" id="SSF52833">
    <property type="entry name" value="Thioredoxin-like"/>
    <property type="match status" value="1"/>
</dbReference>
<dbReference type="KEGG" id="nsa:Nitsa_0903"/>
<dbReference type="EMBL" id="CP002452">
    <property type="protein sequence ID" value="ADV46163.1"/>
    <property type="molecule type" value="Genomic_DNA"/>
</dbReference>
<dbReference type="AlphaFoldDB" id="E6X319"/>
<dbReference type="Proteomes" id="UP000008633">
    <property type="component" value="Chromosome"/>
</dbReference>
<dbReference type="RefSeq" id="WP_013553857.1">
    <property type="nucleotide sequence ID" value="NC_014935.1"/>
</dbReference>
<dbReference type="STRING" id="749222.Nitsa_0903"/>
<organism evidence="2 3">
    <name type="scientific">Nitratifractor salsuginis (strain DSM 16511 / JCM 12458 / E9I37-1)</name>
    <dbReference type="NCBI Taxonomy" id="749222"/>
    <lineage>
        <taxon>Bacteria</taxon>
        <taxon>Pseudomonadati</taxon>
        <taxon>Campylobacterota</taxon>
        <taxon>Epsilonproteobacteria</taxon>
        <taxon>Campylobacterales</taxon>
        <taxon>Sulfurovaceae</taxon>
        <taxon>Nitratifractor</taxon>
    </lineage>
</organism>
<dbReference type="Pfam" id="PF13462">
    <property type="entry name" value="Thioredoxin_4"/>
    <property type="match status" value="1"/>
</dbReference>
<dbReference type="InterPro" id="IPR051470">
    <property type="entry name" value="Thiol:disulfide_interchange"/>
</dbReference>
<name>E6X319_NITSE</name>
<evidence type="ECO:0000313" key="3">
    <source>
        <dbReference type="Proteomes" id="UP000008633"/>
    </source>
</evidence>
<dbReference type="Gene3D" id="3.40.30.10">
    <property type="entry name" value="Glutaredoxin"/>
    <property type="match status" value="1"/>
</dbReference>
<sequence>MSLITASVIASSAEFNLENFVRHTLVKNPRIKVEKVQEIAHQSLEGRPGWTVYMFTMDLVMGKRKQQIPEMVFINPKEELAAMSLIDLKTGEDLRNTIKPKMPESFYNKKHLIAGNADAPHKIVVFSDPQCPFCLGYLPGLLKDVRAHPDKMALYYYHMPLKRLHPVSETLTRAMEYLQSHGRADEAMKFYSLKIDPREKNEKKILAEIKKQLGIDLKAADIDKPEYKTAVKADMNKAASMMVRGTPTVYFDGKYDPTRSAYKKYLK</sequence>
<reference evidence="3" key="2">
    <citation type="submission" date="2011-01" db="EMBL/GenBank/DDBJ databases">
        <title>The complete genome of Nitratifractor salsuginis DSM 16511.</title>
        <authorList>
            <consortium name="US DOE Joint Genome Institute (JGI-PGF)"/>
            <person name="Lucas S."/>
            <person name="Copeland A."/>
            <person name="Lapidus A."/>
            <person name="Bruce D."/>
            <person name="Goodwin L."/>
            <person name="Pitluck S."/>
            <person name="Kyrpides N."/>
            <person name="Mavromatis K."/>
            <person name="Ivanova N."/>
            <person name="Mikhailova N."/>
            <person name="Zeytun A."/>
            <person name="Detter J.C."/>
            <person name="Tapia R."/>
            <person name="Han C."/>
            <person name="Land M."/>
            <person name="Hauser L."/>
            <person name="Markowitz V."/>
            <person name="Cheng J.-F."/>
            <person name="Hugenholtz P."/>
            <person name="Woyke T."/>
            <person name="Wu D."/>
            <person name="Tindall B."/>
            <person name="Schuetze A."/>
            <person name="Brambilla E."/>
            <person name="Klenk H.-P."/>
            <person name="Eisen J.A."/>
        </authorList>
    </citation>
    <scope>NUCLEOTIDE SEQUENCE [LARGE SCALE GENOMIC DNA]</scope>
    <source>
        <strain evidence="3">DSM 16511 / JCM 12458 / E9I37-1</strain>
    </source>
</reference>
<dbReference type="CDD" id="cd02972">
    <property type="entry name" value="DsbA_family"/>
    <property type="match status" value="1"/>
</dbReference>
<dbReference type="PANTHER" id="PTHR35272:SF3">
    <property type="entry name" value="THIOL:DISULFIDE INTERCHANGE PROTEIN DSBC"/>
    <property type="match status" value="1"/>
</dbReference>
<dbReference type="InterPro" id="IPR036249">
    <property type="entry name" value="Thioredoxin-like_sf"/>
</dbReference>
<reference evidence="2 3" key="1">
    <citation type="journal article" date="2011" name="Stand. Genomic Sci.">
        <title>Complete genome sequence of Nitratifractor salsuginis type strain (E9I37-1).</title>
        <authorList>
            <person name="Anderson I."/>
            <person name="Sikorski J."/>
            <person name="Zeytun A."/>
            <person name="Nolan M."/>
            <person name="Lapidus A."/>
            <person name="Lucas S."/>
            <person name="Hammon N."/>
            <person name="Deshpande S."/>
            <person name="Cheng J.F."/>
            <person name="Tapia R."/>
            <person name="Han C."/>
            <person name="Goodwin L."/>
            <person name="Pitluck S."/>
            <person name="Liolios K."/>
            <person name="Pagani I."/>
            <person name="Ivanova N."/>
            <person name="Huntemann M."/>
            <person name="Mavromatis K."/>
            <person name="Ovchinikova G."/>
            <person name="Pati A."/>
            <person name="Chen A."/>
            <person name="Palaniappan K."/>
            <person name="Land M."/>
            <person name="Hauser L."/>
            <person name="Brambilla E.M."/>
            <person name="Ngatchou-Djao O.D."/>
            <person name="Rohde M."/>
            <person name="Tindall B.J."/>
            <person name="Goker M."/>
            <person name="Detter J.C."/>
            <person name="Woyke T."/>
            <person name="Bristow J."/>
            <person name="Eisen J.A."/>
            <person name="Markowitz V."/>
            <person name="Hugenholtz P."/>
            <person name="Klenk H.P."/>
            <person name="Kyrpides N.C."/>
        </authorList>
    </citation>
    <scope>NUCLEOTIDE SEQUENCE [LARGE SCALE GENOMIC DNA]</scope>
    <source>
        <strain evidence="3">DSM 16511 / JCM 12458 / E9I37-1</strain>
    </source>
</reference>
<protein>
    <submittedName>
        <fullName evidence="2">DSBA oxidoreductase</fullName>
    </submittedName>
</protein>
<dbReference type="HOGENOM" id="CLU_1041451_0_0_7"/>
<evidence type="ECO:0000259" key="1">
    <source>
        <dbReference type="Pfam" id="PF13462"/>
    </source>
</evidence>
<gene>
    <name evidence="2" type="ordered locus">Nitsa_0903</name>
</gene>
<keyword evidence="3" id="KW-1185">Reference proteome</keyword>
<dbReference type="PANTHER" id="PTHR35272">
    <property type="entry name" value="THIOL:DISULFIDE INTERCHANGE PROTEIN DSBC-RELATED"/>
    <property type="match status" value="1"/>
</dbReference>
<dbReference type="InterPro" id="IPR012336">
    <property type="entry name" value="Thioredoxin-like_fold"/>
</dbReference>
<evidence type="ECO:0000313" key="2">
    <source>
        <dbReference type="EMBL" id="ADV46163.1"/>
    </source>
</evidence>
<proteinExistence type="predicted"/>